<dbReference type="SMART" id="SM00347">
    <property type="entry name" value="HTH_MARR"/>
    <property type="match status" value="1"/>
</dbReference>
<dbReference type="InterPro" id="IPR036390">
    <property type="entry name" value="WH_DNA-bd_sf"/>
</dbReference>
<evidence type="ECO:0000313" key="6">
    <source>
        <dbReference type="Proteomes" id="UP000761574"/>
    </source>
</evidence>
<name>A0ABQ4PN69_9GAMM</name>
<evidence type="ECO:0000256" key="2">
    <source>
        <dbReference type="ARBA" id="ARBA00023125"/>
    </source>
</evidence>
<dbReference type="InterPro" id="IPR000835">
    <property type="entry name" value="HTH_MarR-typ"/>
</dbReference>
<dbReference type="Proteomes" id="UP000761574">
    <property type="component" value="Unassembled WGS sequence"/>
</dbReference>
<proteinExistence type="predicted"/>
<evidence type="ECO:0000256" key="3">
    <source>
        <dbReference type="ARBA" id="ARBA00023163"/>
    </source>
</evidence>
<protein>
    <submittedName>
        <fullName evidence="5">MarR family transcriptional regulator</fullName>
    </submittedName>
</protein>
<gene>
    <name evidence="5" type="ORF">TUM4630_29560</name>
</gene>
<evidence type="ECO:0000256" key="1">
    <source>
        <dbReference type="ARBA" id="ARBA00023015"/>
    </source>
</evidence>
<keyword evidence="1" id="KW-0805">Transcription regulation</keyword>
<organism evidence="5 6">
    <name type="scientific">Shewanella algidipiscicola</name>
    <dbReference type="NCBI Taxonomy" id="614070"/>
    <lineage>
        <taxon>Bacteria</taxon>
        <taxon>Pseudomonadati</taxon>
        <taxon>Pseudomonadota</taxon>
        <taxon>Gammaproteobacteria</taxon>
        <taxon>Alteromonadales</taxon>
        <taxon>Shewanellaceae</taxon>
        <taxon>Shewanella</taxon>
    </lineage>
</organism>
<sequence length="141" mass="16210">MVMDINHRKLSHEIIEFYDKLSSWELAVVKGTGHSLSHIHAVEILGVNGAMRMKELAEKMGITTGTLTVQIDKMVRSGLVMRQVPQTDRRAVLVTLTEAGEVIYQQHDELHHQLTKQLTMKMSDDERRCLLGLFERMNHEF</sequence>
<keyword evidence="2" id="KW-0238">DNA-binding</keyword>
<dbReference type="InterPro" id="IPR036388">
    <property type="entry name" value="WH-like_DNA-bd_sf"/>
</dbReference>
<dbReference type="PANTHER" id="PTHR42756">
    <property type="entry name" value="TRANSCRIPTIONAL REGULATOR, MARR"/>
    <property type="match status" value="1"/>
</dbReference>
<keyword evidence="6" id="KW-1185">Reference proteome</keyword>
<evidence type="ECO:0000259" key="4">
    <source>
        <dbReference type="PROSITE" id="PS50995"/>
    </source>
</evidence>
<dbReference type="Gene3D" id="1.10.10.10">
    <property type="entry name" value="Winged helix-like DNA-binding domain superfamily/Winged helix DNA-binding domain"/>
    <property type="match status" value="1"/>
</dbReference>
<evidence type="ECO:0000313" key="5">
    <source>
        <dbReference type="EMBL" id="GIU49882.1"/>
    </source>
</evidence>
<feature type="domain" description="HTH marR-type" evidence="4">
    <location>
        <begin position="7"/>
        <end position="139"/>
    </location>
</feature>
<dbReference type="PANTHER" id="PTHR42756:SF1">
    <property type="entry name" value="TRANSCRIPTIONAL REPRESSOR OF EMRAB OPERON"/>
    <property type="match status" value="1"/>
</dbReference>
<dbReference type="PROSITE" id="PS50995">
    <property type="entry name" value="HTH_MARR_2"/>
    <property type="match status" value="1"/>
</dbReference>
<accession>A0ABQ4PN69</accession>
<dbReference type="PRINTS" id="PR00598">
    <property type="entry name" value="HTHMARR"/>
</dbReference>
<comment type="caution">
    <text evidence="5">The sequence shown here is derived from an EMBL/GenBank/DDBJ whole genome shotgun (WGS) entry which is preliminary data.</text>
</comment>
<reference evidence="5 6" key="1">
    <citation type="submission" date="2021-05" db="EMBL/GenBank/DDBJ databases">
        <title>Molecular characterization for Shewanella algae harboring chromosomal blaOXA-55-like strains isolated from clinical and environment sample.</title>
        <authorList>
            <person name="Ohama Y."/>
            <person name="Aoki K."/>
            <person name="Harada S."/>
            <person name="Moriya K."/>
            <person name="Ishii Y."/>
            <person name="Tateda K."/>
        </authorList>
    </citation>
    <scope>NUCLEOTIDE SEQUENCE [LARGE SCALE GENOMIC DNA]</scope>
    <source>
        <strain evidence="5 6">LMG 23746</strain>
    </source>
</reference>
<dbReference type="Pfam" id="PF01047">
    <property type="entry name" value="MarR"/>
    <property type="match status" value="1"/>
</dbReference>
<keyword evidence="3" id="KW-0804">Transcription</keyword>
<dbReference type="SUPFAM" id="SSF46785">
    <property type="entry name" value="Winged helix' DNA-binding domain"/>
    <property type="match status" value="1"/>
</dbReference>
<dbReference type="EMBL" id="BPFB01000042">
    <property type="protein sequence ID" value="GIU49882.1"/>
    <property type="molecule type" value="Genomic_DNA"/>
</dbReference>